<name>A0A4R8HG02_9FIRM</name>
<dbReference type="RefSeq" id="WP_134114100.1">
    <property type="nucleotide sequence ID" value="NZ_SOEG01000001.1"/>
</dbReference>
<proteinExistence type="predicted"/>
<evidence type="ECO:0000313" key="2">
    <source>
        <dbReference type="Proteomes" id="UP000295832"/>
    </source>
</evidence>
<organism evidence="1 2">
    <name type="scientific">Orenia marismortui</name>
    <dbReference type="NCBI Taxonomy" id="46469"/>
    <lineage>
        <taxon>Bacteria</taxon>
        <taxon>Bacillati</taxon>
        <taxon>Bacillota</taxon>
        <taxon>Clostridia</taxon>
        <taxon>Halanaerobiales</taxon>
        <taxon>Halobacteroidaceae</taxon>
        <taxon>Orenia</taxon>
    </lineage>
</organism>
<dbReference type="Proteomes" id="UP000295832">
    <property type="component" value="Unassembled WGS sequence"/>
</dbReference>
<dbReference type="EMBL" id="SOEG01000001">
    <property type="protein sequence ID" value="TDX59156.1"/>
    <property type="molecule type" value="Genomic_DNA"/>
</dbReference>
<accession>A0A4R8HG02</accession>
<protein>
    <submittedName>
        <fullName evidence="1">Uncharacterized protein</fullName>
    </submittedName>
</protein>
<evidence type="ECO:0000313" key="1">
    <source>
        <dbReference type="EMBL" id="TDX59156.1"/>
    </source>
</evidence>
<reference evidence="1 2" key="1">
    <citation type="submission" date="2019-03" db="EMBL/GenBank/DDBJ databases">
        <title>Subsurface microbial communities from deep shales in Ohio and West Virginia, USA.</title>
        <authorList>
            <person name="Wrighton K."/>
        </authorList>
    </citation>
    <scope>NUCLEOTIDE SEQUENCE [LARGE SCALE GENOMIC DNA]</scope>
    <source>
        <strain evidence="1 2">MSL 6dP</strain>
    </source>
</reference>
<dbReference type="AlphaFoldDB" id="A0A4R8HG02"/>
<sequence length="123" mass="14990">MKTTYFLLIFFLLNLFIINNVALAQNISIQEPNDKQELRFKFEGELLKKVKEWTEDFSEEYLIYKEEFGEYSTTLSLIDRHLIITNSDHKITIDEDDLTLLLDKNRKIKYDYDEKMLRYIFRF</sequence>
<comment type="caution">
    <text evidence="1">The sequence shown here is derived from an EMBL/GenBank/DDBJ whole genome shotgun (WGS) entry which is preliminary data.</text>
</comment>
<gene>
    <name evidence="1" type="ORF">C7959_10142</name>
</gene>
<keyword evidence="2" id="KW-1185">Reference proteome</keyword>